<comment type="caution">
    <text evidence="3">The sequence shown here is derived from an EMBL/GenBank/DDBJ whole genome shotgun (WGS) entry which is preliminary data.</text>
</comment>
<dbReference type="Pfam" id="PF22553">
    <property type="entry name" value="TY-Chap2"/>
    <property type="match status" value="1"/>
</dbReference>
<dbReference type="PROSITE" id="PS51257">
    <property type="entry name" value="PROKAR_LIPOPROTEIN"/>
    <property type="match status" value="1"/>
</dbReference>
<feature type="domain" description="T3SS peptide-binding chaperone" evidence="1">
    <location>
        <begin position="12"/>
        <end position="227"/>
    </location>
</feature>
<reference evidence="3" key="2">
    <citation type="submission" date="2021-07" db="EMBL/GenBank/DDBJ databases">
        <authorList>
            <person name="Luo X."/>
        </authorList>
    </citation>
    <scope>NUCLEOTIDE SEQUENCE</scope>
    <source>
        <strain evidence="3">NEAU-M9</strain>
    </source>
</reference>
<evidence type="ECO:0000313" key="2">
    <source>
        <dbReference type="EMBL" id="MBW6439263.1"/>
    </source>
</evidence>
<gene>
    <name evidence="2" type="ORF">KZ829_36625</name>
    <name evidence="3" type="ORF">KZ829_36680</name>
</gene>
<protein>
    <recommendedName>
        <fullName evidence="1">T3SS peptide-binding chaperone domain-containing protein</fullName>
    </recommendedName>
</protein>
<dbReference type="EMBL" id="JAHXZI010000026">
    <property type="protein sequence ID" value="MBW6439274.1"/>
    <property type="molecule type" value="Genomic_DNA"/>
</dbReference>
<evidence type="ECO:0000259" key="1">
    <source>
        <dbReference type="Pfam" id="PF22553"/>
    </source>
</evidence>
<keyword evidence="4" id="KW-1185">Reference proteome</keyword>
<accession>A0ABS7BEH1</accession>
<evidence type="ECO:0000313" key="4">
    <source>
        <dbReference type="Proteomes" id="UP001519863"/>
    </source>
</evidence>
<sequence>MIVLAMRFILTQSWWLACQLIRRHPKILIVETHPGGGQYDCLTLIHNGQSVIDINRAGSIHVKNSSDSKPVTFEDLFVHDDSGEVVTAIERAAGMSSPSSAPPSTPAVLTYRVLAQLMAITLNEKHRWDVRNERLDSSGMGGGAARGYLADYPVAAARAREKRPDDLLGDPLYRYWGVLRDGKPVAVLDTDGFAYVAQQVLYLPEIYSASSRRLTPLMAATLGPLLP</sequence>
<evidence type="ECO:0000313" key="3">
    <source>
        <dbReference type="EMBL" id="MBW6439274.1"/>
    </source>
</evidence>
<organism evidence="3 4">
    <name type="scientific">Actinoplanes hulinensis</name>
    <dbReference type="NCBI Taxonomy" id="1144547"/>
    <lineage>
        <taxon>Bacteria</taxon>
        <taxon>Bacillati</taxon>
        <taxon>Actinomycetota</taxon>
        <taxon>Actinomycetes</taxon>
        <taxon>Micromonosporales</taxon>
        <taxon>Micromonosporaceae</taxon>
        <taxon>Actinoplanes</taxon>
    </lineage>
</organism>
<dbReference type="InterPro" id="IPR054445">
    <property type="entry name" value="T3SS_chaperone_dom"/>
</dbReference>
<reference evidence="3 4" key="1">
    <citation type="journal article" date="2013" name="Antonie Van Leeuwenhoek">
        <title>Actinoplanes hulinensis sp. nov., a novel actinomycete isolated from soybean root (Glycine max (L.) Merr).</title>
        <authorList>
            <person name="Shen Y."/>
            <person name="Liu C."/>
            <person name="Wang X."/>
            <person name="Zhao J."/>
            <person name="Jia F."/>
            <person name="Zhang Y."/>
            <person name="Wang L."/>
            <person name="Yang D."/>
            <person name="Xiang W."/>
        </authorList>
    </citation>
    <scope>NUCLEOTIDE SEQUENCE [LARGE SCALE GENOMIC DNA]</scope>
    <source>
        <strain evidence="3 4">NEAU-M9</strain>
    </source>
</reference>
<dbReference type="EMBL" id="JAHXZI010000026">
    <property type="protein sequence ID" value="MBW6439263.1"/>
    <property type="molecule type" value="Genomic_DNA"/>
</dbReference>
<name>A0ABS7BEH1_9ACTN</name>
<proteinExistence type="predicted"/>
<dbReference type="Proteomes" id="UP001519863">
    <property type="component" value="Unassembled WGS sequence"/>
</dbReference>
<dbReference type="RefSeq" id="WP_220148432.1">
    <property type="nucleotide sequence ID" value="NZ_JAHXZI010000026.1"/>
</dbReference>